<dbReference type="EMBL" id="RRAZ01000007">
    <property type="protein sequence ID" value="RRH76390.1"/>
    <property type="molecule type" value="Genomic_DNA"/>
</dbReference>
<comment type="caution">
    <text evidence="2">The sequence shown here is derived from an EMBL/GenBank/DDBJ whole genome shotgun (WGS) entry which is preliminary data.</text>
</comment>
<reference evidence="2 3" key="1">
    <citation type="submission" date="2018-11" db="EMBL/GenBank/DDBJ databases">
        <title>Gemmobacter sp. nov., YIM 102744-1 draft genome.</title>
        <authorList>
            <person name="Li G."/>
            <person name="Jiang Y."/>
        </authorList>
    </citation>
    <scope>NUCLEOTIDE SEQUENCE [LARGE SCALE GENOMIC DNA]</scope>
    <source>
        <strain evidence="2 3">YIM 102744-1</strain>
    </source>
</reference>
<dbReference type="OrthoDB" id="9848130at2"/>
<evidence type="ECO:0000256" key="1">
    <source>
        <dbReference type="SAM" id="SignalP"/>
    </source>
</evidence>
<gene>
    <name evidence="2" type="ORF">EG244_06445</name>
</gene>
<dbReference type="AlphaFoldDB" id="A0A3P3DQ73"/>
<keyword evidence="3" id="KW-1185">Reference proteome</keyword>
<evidence type="ECO:0000313" key="2">
    <source>
        <dbReference type="EMBL" id="RRH76390.1"/>
    </source>
</evidence>
<protein>
    <submittedName>
        <fullName evidence="2">Uncharacterized protein</fullName>
    </submittedName>
</protein>
<dbReference type="Proteomes" id="UP000282125">
    <property type="component" value="Unassembled WGS sequence"/>
</dbReference>
<keyword evidence="1" id="KW-0732">Signal</keyword>
<accession>A0A3P3DQ73</accession>
<dbReference type="RefSeq" id="WP_124964193.1">
    <property type="nucleotide sequence ID" value="NZ_RRAZ01000007.1"/>
</dbReference>
<feature type="chain" id="PRO_5018085549" evidence="1">
    <location>
        <begin position="24"/>
        <end position="165"/>
    </location>
</feature>
<evidence type="ECO:0000313" key="3">
    <source>
        <dbReference type="Proteomes" id="UP000282125"/>
    </source>
</evidence>
<proteinExistence type="predicted"/>
<feature type="signal peptide" evidence="1">
    <location>
        <begin position="1"/>
        <end position="23"/>
    </location>
</feature>
<name>A0A3P3DQ73_9RHOB</name>
<sequence>MLRIFHLLLAGTLIAFVAVPALARPPEAVKLAEAMEANGCVANNVTIEAITKASGLSNEQGMAAAQALLAEGLVVEDRGGYRLVSPACDALLASAKGEALAPAVAALTVAIRANDCRMTPGSSEAIVEHSNLIPDAAEEAVQWMIGQGQLIEAGEDLQLKTEGCL</sequence>
<organism evidence="2 3">
    <name type="scientific">Falsigemmobacter faecalis</name>
    <dbReference type="NCBI Taxonomy" id="2488730"/>
    <lineage>
        <taxon>Bacteria</taxon>
        <taxon>Pseudomonadati</taxon>
        <taxon>Pseudomonadota</taxon>
        <taxon>Alphaproteobacteria</taxon>
        <taxon>Rhodobacterales</taxon>
        <taxon>Paracoccaceae</taxon>
        <taxon>Falsigemmobacter</taxon>
    </lineage>
</organism>